<feature type="transmembrane region" description="Helical" evidence="11">
    <location>
        <begin position="147"/>
        <end position="168"/>
    </location>
</feature>
<feature type="transmembrane region" description="Helical" evidence="11">
    <location>
        <begin position="51"/>
        <end position="69"/>
    </location>
</feature>
<protein>
    <submittedName>
        <fullName evidence="13">CPA1 family monovalent cation:H+ antiporter</fullName>
    </submittedName>
</protein>
<dbReference type="Proteomes" id="UP000521748">
    <property type="component" value="Unassembled WGS sequence"/>
</dbReference>
<keyword evidence="14" id="KW-1185">Reference proteome</keyword>
<keyword evidence="3" id="KW-1003">Cell membrane</keyword>
<dbReference type="GO" id="GO:0005886">
    <property type="term" value="C:plasma membrane"/>
    <property type="evidence" value="ECO:0007669"/>
    <property type="project" value="UniProtKB-SubCell"/>
</dbReference>
<sequence>MEEILLLLVGALAVTVVARKLGLPAPLLVTAVALGVSFIPGVDFEIDPESILTIVLPPLLFSAALDISFQDFANSLRQIRRLGIMLVILTAIVVGGVANILVPDLTLPAALLIGAIVAPPDAVSATAIGKKLGLPRRVMTVLSGESLINDAAALTLFKLFLVTVLAGASNFDQGLIGQGLLLLLVNIVIGVGFGLLVAFVVQFIRERVNDSLIETVIGLLAPFVAYIFAEQIHFELGGLEYGGSGVLAVVAAGLSLGYNAPKGSYTMRLQEQPIWASVDVLLEAFVFALIGLQFKKVIEDAIASPHGLGFSLGVAFILLAVTILVRPAYVFFSYYRRRTPRAIRRQQRRGRIEQQMSWQDLTVISWTGMRGVVTLASAATVTGLAAQGADIPAQDIIFLTAFVVTIGTLLIQGVTLPFVIRWLKVTDPDQAKRDAAAERDLITKTYQVAMEEMKPQWEQLAEKIGKEKAQKFLERIQFAATAQFQAQQADEELEEAASQEEAAARTSQGPSAQQRKEFGKLMNDMRRKLNDVRREVIIRERDAGNLDEEVMRTVLMELDTEAFAMDKSWQNRMRS</sequence>
<keyword evidence="6" id="KW-0915">Sodium</keyword>
<proteinExistence type="predicted"/>
<feature type="transmembrane region" description="Helical" evidence="11">
    <location>
        <begin position="241"/>
        <end position="261"/>
    </location>
</feature>
<keyword evidence="8 11" id="KW-0472">Membrane</keyword>
<dbReference type="Gene3D" id="6.10.140.1330">
    <property type="match status" value="1"/>
</dbReference>
<keyword evidence="9" id="KW-0739">Sodium transport</keyword>
<comment type="caution">
    <text evidence="13">The sequence shown here is derived from an EMBL/GenBank/DDBJ whole genome shotgun (WGS) entry which is preliminary data.</text>
</comment>
<dbReference type="EMBL" id="JACBYQ010000002">
    <property type="protein sequence ID" value="NYE96198.1"/>
    <property type="molecule type" value="Genomic_DNA"/>
</dbReference>
<evidence type="ECO:0000256" key="7">
    <source>
        <dbReference type="ARBA" id="ARBA00023065"/>
    </source>
</evidence>
<evidence type="ECO:0000256" key="6">
    <source>
        <dbReference type="ARBA" id="ARBA00023053"/>
    </source>
</evidence>
<accession>A0A7Y9S7N7</accession>
<evidence type="ECO:0000313" key="13">
    <source>
        <dbReference type="EMBL" id="NYE96198.1"/>
    </source>
</evidence>
<evidence type="ECO:0000259" key="12">
    <source>
        <dbReference type="Pfam" id="PF00999"/>
    </source>
</evidence>
<feature type="transmembrane region" description="Helical" evidence="11">
    <location>
        <begin position="180"/>
        <end position="204"/>
    </location>
</feature>
<gene>
    <name evidence="13" type="ORF">FHU41_002448</name>
</gene>
<feature type="region of interest" description="Disordered" evidence="10">
    <location>
        <begin position="489"/>
        <end position="521"/>
    </location>
</feature>
<dbReference type="PANTHER" id="PTHR10110:SF86">
    <property type="entry name" value="SODIUM_HYDROGEN EXCHANGER 7"/>
    <property type="match status" value="1"/>
</dbReference>
<evidence type="ECO:0000256" key="4">
    <source>
        <dbReference type="ARBA" id="ARBA00022692"/>
    </source>
</evidence>
<reference evidence="13 14" key="1">
    <citation type="submission" date="2020-07" db="EMBL/GenBank/DDBJ databases">
        <title>Sequencing the genomes of 1000 actinobacteria strains.</title>
        <authorList>
            <person name="Klenk H.-P."/>
        </authorList>
    </citation>
    <scope>NUCLEOTIDE SEQUENCE [LARGE SCALE GENOMIC DNA]</scope>
    <source>
        <strain evidence="13 14">DSM 102047</strain>
    </source>
</reference>
<dbReference type="GO" id="GO:0098719">
    <property type="term" value="P:sodium ion import across plasma membrane"/>
    <property type="evidence" value="ECO:0007669"/>
    <property type="project" value="TreeGrafter"/>
</dbReference>
<feature type="transmembrane region" description="Helical" evidence="11">
    <location>
        <begin position="107"/>
        <end position="127"/>
    </location>
</feature>
<organism evidence="13 14">
    <name type="scientific">Psychromicrobium silvestre</name>
    <dbReference type="NCBI Taxonomy" id="1645614"/>
    <lineage>
        <taxon>Bacteria</taxon>
        <taxon>Bacillati</taxon>
        <taxon>Actinomycetota</taxon>
        <taxon>Actinomycetes</taxon>
        <taxon>Micrococcales</taxon>
        <taxon>Micrococcaceae</taxon>
        <taxon>Psychromicrobium</taxon>
    </lineage>
</organism>
<feature type="transmembrane region" description="Helical" evidence="11">
    <location>
        <begin position="396"/>
        <end position="423"/>
    </location>
</feature>
<dbReference type="AlphaFoldDB" id="A0A7Y9S7N7"/>
<keyword evidence="7" id="KW-0406">Ion transport</keyword>
<dbReference type="GO" id="GO:0015385">
    <property type="term" value="F:sodium:proton antiporter activity"/>
    <property type="evidence" value="ECO:0007669"/>
    <property type="project" value="InterPro"/>
</dbReference>
<evidence type="ECO:0000256" key="10">
    <source>
        <dbReference type="SAM" id="MobiDB-lite"/>
    </source>
</evidence>
<evidence type="ECO:0000313" key="14">
    <source>
        <dbReference type="Proteomes" id="UP000521748"/>
    </source>
</evidence>
<evidence type="ECO:0000256" key="9">
    <source>
        <dbReference type="ARBA" id="ARBA00023201"/>
    </source>
</evidence>
<dbReference type="RefSeq" id="WP_179389886.1">
    <property type="nucleotide sequence ID" value="NZ_JACBYQ010000002.1"/>
</dbReference>
<evidence type="ECO:0000256" key="3">
    <source>
        <dbReference type="ARBA" id="ARBA00022475"/>
    </source>
</evidence>
<keyword evidence="2" id="KW-0813">Transport</keyword>
<feature type="transmembrane region" description="Helical" evidence="11">
    <location>
        <begin position="211"/>
        <end position="229"/>
    </location>
</feature>
<dbReference type="GO" id="GO:0015386">
    <property type="term" value="F:potassium:proton antiporter activity"/>
    <property type="evidence" value="ECO:0007669"/>
    <property type="project" value="TreeGrafter"/>
</dbReference>
<name>A0A7Y9S7N7_9MICC</name>
<dbReference type="InterPro" id="IPR018422">
    <property type="entry name" value="Cation/H_exchanger_CPA1"/>
</dbReference>
<feature type="domain" description="Cation/H+ exchanger transmembrane" evidence="12">
    <location>
        <begin position="8"/>
        <end position="422"/>
    </location>
</feature>
<dbReference type="PANTHER" id="PTHR10110">
    <property type="entry name" value="SODIUM/HYDROGEN EXCHANGER"/>
    <property type="match status" value="1"/>
</dbReference>
<feature type="transmembrane region" description="Helical" evidence="11">
    <location>
        <begin position="273"/>
        <end position="294"/>
    </location>
</feature>
<evidence type="ECO:0000256" key="8">
    <source>
        <dbReference type="ARBA" id="ARBA00023136"/>
    </source>
</evidence>
<evidence type="ECO:0000256" key="2">
    <source>
        <dbReference type="ARBA" id="ARBA00022448"/>
    </source>
</evidence>
<comment type="subcellular location">
    <subcellularLocation>
        <location evidence="1">Cell membrane</location>
        <topology evidence="1">Multi-pass membrane protein</topology>
    </subcellularLocation>
</comment>
<evidence type="ECO:0000256" key="11">
    <source>
        <dbReference type="SAM" id="Phobius"/>
    </source>
</evidence>
<feature type="compositionally biased region" description="Acidic residues" evidence="10">
    <location>
        <begin position="489"/>
        <end position="498"/>
    </location>
</feature>
<feature type="transmembrane region" description="Helical" evidence="11">
    <location>
        <begin position="81"/>
        <end position="101"/>
    </location>
</feature>
<keyword evidence="4 11" id="KW-0812">Transmembrane</keyword>
<keyword evidence="5 11" id="KW-1133">Transmembrane helix</keyword>
<dbReference type="InterPro" id="IPR006153">
    <property type="entry name" value="Cation/H_exchanger_TM"/>
</dbReference>
<dbReference type="GO" id="GO:0051453">
    <property type="term" value="P:regulation of intracellular pH"/>
    <property type="evidence" value="ECO:0007669"/>
    <property type="project" value="TreeGrafter"/>
</dbReference>
<feature type="transmembrane region" description="Helical" evidence="11">
    <location>
        <begin position="314"/>
        <end position="335"/>
    </location>
</feature>
<feature type="transmembrane region" description="Helical" evidence="11">
    <location>
        <begin position="356"/>
        <end position="376"/>
    </location>
</feature>
<dbReference type="Pfam" id="PF00999">
    <property type="entry name" value="Na_H_Exchanger"/>
    <property type="match status" value="1"/>
</dbReference>
<evidence type="ECO:0000256" key="5">
    <source>
        <dbReference type="ARBA" id="ARBA00022989"/>
    </source>
</evidence>
<evidence type="ECO:0000256" key="1">
    <source>
        <dbReference type="ARBA" id="ARBA00004651"/>
    </source>
</evidence>